<evidence type="ECO:0000259" key="1">
    <source>
        <dbReference type="Pfam" id="PF09511"/>
    </source>
</evidence>
<protein>
    <recommendedName>
        <fullName evidence="1">T4 RNA ligase 1-like N-terminal domain-containing protein</fullName>
    </recommendedName>
</protein>
<sequence>MSFPKIEHIDDVTPHVSFDKGFVVSRRPNHTVIDYVFALPETFDTPIARECGGLKFDRDGLLIGRPFHKFFNLGERERIEEIDWSVPHAVQDKLDGSMVHPVLLEGSLTFMTRMGATAQAMAAGSEADSGTLDLSRHLLAAGITPVFEFTSPENRIVVAYERPALTLLTARDMVSGTYLPQIELADLAERFAVPLVRSHGSIADARAFAEAARREAGIEGYVVCFDDGHRLKLKTDAYVLRHRALSGVHLEKNVLAWVATGAVDDVIPLLPPEIGERVLTYQGTVNAGLAEQARAIRTFVAEHGDLSRKDFAALVSKRIDPRLKQAAFAAFDGRDPADVLLALVTRAAGSENRVEAVRDLFGMHWSTTGLPLPELEA</sequence>
<dbReference type="InterPro" id="IPR019039">
    <property type="entry name" value="T4-Rnl1-like_N"/>
</dbReference>
<organism evidence="2 3">
    <name type="scientific">Methylorubrum extorquens</name>
    <name type="common">Methylobacterium dichloromethanicum</name>
    <name type="synonym">Methylobacterium extorquens</name>
    <dbReference type="NCBI Taxonomy" id="408"/>
    <lineage>
        <taxon>Bacteria</taxon>
        <taxon>Pseudomonadati</taxon>
        <taxon>Pseudomonadota</taxon>
        <taxon>Alphaproteobacteria</taxon>
        <taxon>Hyphomicrobiales</taxon>
        <taxon>Methylobacteriaceae</taxon>
        <taxon>Methylorubrum</taxon>
    </lineage>
</organism>
<reference evidence="3" key="1">
    <citation type="submission" date="2017-10" db="EMBL/GenBank/DDBJ databases">
        <authorList>
            <person name="Regsiter A."/>
            <person name="William W."/>
        </authorList>
    </citation>
    <scope>NUCLEOTIDE SEQUENCE [LARGE SCALE GENOMIC DNA]</scope>
</reference>
<dbReference type="Pfam" id="PF09511">
    <property type="entry name" value="RNA_lig_T4_1"/>
    <property type="match status" value="1"/>
</dbReference>
<evidence type="ECO:0000313" key="2">
    <source>
        <dbReference type="EMBL" id="SOR29346.1"/>
    </source>
</evidence>
<dbReference type="AlphaFoldDB" id="A0A2N9APT1"/>
<dbReference type="EMBL" id="LT962688">
    <property type="protein sequence ID" value="SOR29346.1"/>
    <property type="molecule type" value="Genomic_DNA"/>
</dbReference>
<gene>
    <name evidence="2" type="ORF">TK0001_2744</name>
</gene>
<accession>A0A2N9APT1</accession>
<proteinExistence type="predicted"/>
<dbReference type="Gene3D" id="1.10.3550.20">
    <property type="match status" value="1"/>
</dbReference>
<dbReference type="Proteomes" id="UP000233769">
    <property type="component" value="Chromosome tk0001"/>
</dbReference>
<evidence type="ECO:0000313" key="3">
    <source>
        <dbReference type="Proteomes" id="UP000233769"/>
    </source>
</evidence>
<name>A0A2N9APT1_METEX</name>
<feature type="domain" description="T4 RNA ligase 1-like N-terminal" evidence="1">
    <location>
        <begin position="51"/>
        <end position="238"/>
    </location>
</feature>